<dbReference type="RefSeq" id="WP_172344139.1">
    <property type="nucleotide sequence ID" value="NZ_CASYYZ010000035.1"/>
</dbReference>
<sequence length="135" mass="15464">MTKYKSKIDIGLILIVFCIIAISSVPMFVPEIVWLGIVIDLTVILIFLNIIYGTAYIIEEDMLTIRCGIFINKTIDIHDIVEVNKTKDMQSSPAISLDRIRLKLKNKETVMISPKDRDRFINEICSINKNINVHL</sequence>
<evidence type="ECO:0000259" key="2">
    <source>
        <dbReference type="Pfam" id="PF06713"/>
    </source>
</evidence>
<feature type="transmembrane region" description="Helical" evidence="1">
    <location>
        <begin position="35"/>
        <end position="58"/>
    </location>
</feature>
<keyword evidence="4" id="KW-1185">Reference proteome</keyword>
<feature type="transmembrane region" description="Helical" evidence="1">
    <location>
        <begin position="12"/>
        <end position="29"/>
    </location>
</feature>
<evidence type="ECO:0000313" key="3">
    <source>
        <dbReference type="EMBL" id="NPE24641.1"/>
    </source>
</evidence>
<evidence type="ECO:0000313" key="4">
    <source>
        <dbReference type="Proteomes" id="UP000820977"/>
    </source>
</evidence>
<dbReference type="Pfam" id="PF06713">
    <property type="entry name" value="bPH_4"/>
    <property type="match status" value="1"/>
</dbReference>
<keyword evidence="1" id="KW-0812">Transmembrane</keyword>
<feature type="domain" description="Uncharacterized protein YyaB-like PH" evidence="2">
    <location>
        <begin position="54"/>
        <end position="128"/>
    </location>
</feature>
<keyword evidence="1" id="KW-0472">Membrane</keyword>
<comment type="caution">
    <text evidence="3">The sequence shown here is derived from an EMBL/GenBank/DDBJ whole genome shotgun (WGS) entry which is preliminary data.</text>
</comment>
<reference evidence="3 4" key="1">
    <citation type="submission" date="2020-05" db="EMBL/GenBank/DDBJ databases">
        <title>Distinct polysaccharide utilization as determinants for interspecies competition between intestinal Prevotella spp.</title>
        <authorList>
            <person name="Galvez E.J.C."/>
            <person name="Iljazovic A."/>
            <person name="Strowig T."/>
        </authorList>
    </citation>
    <scope>NUCLEOTIDE SEQUENCE [LARGE SCALE GENOMIC DNA]</scope>
    <source>
        <strain evidence="3 4">PCHR</strain>
    </source>
</reference>
<dbReference type="EMBL" id="JABKKJ010000004">
    <property type="protein sequence ID" value="NPE24641.1"/>
    <property type="molecule type" value="Genomic_DNA"/>
</dbReference>
<keyword evidence="1" id="KW-1133">Transmembrane helix</keyword>
<dbReference type="InterPro" id="IPR009589">
    <property type="entry name" value="PH_YyaB-like"/>
</dbReference>
<gene>
    <name evidence="3" type="ORF">HPS54_03770</name>
</gene>
<protein>
    <submittedName>
        <fullName evidence="3">PH domain-containing protein</fullName>
    </submittedName>
</protein>
<evidence type="ECO:0000256" key="1">
    <source>
        <dbReference type="SAM" id="Phobius"/>
    </source>
</evidence>
<organism evidence="3 4">
    <name type="scientific">Xylanibacter caecicola</name>
    <dbReference type="NCBI Taxonomy" id="2736294"/>
    <lineage>
        <taxon>Bacteria</taxon>
        <taxon>Pseudomonadati</taxon>
        <taxon>Bacteroidota</taxon>
        <taxon>Bacteroidia</taxon>
        <taxon>Bacteroidales</taxon>
        <taxon>Prevotellaceae</taxon>
        <taxon>Xylanibacter</taxon>
    </lineage>
</organism>
<name>A0ABX2AZR6_9BACT</name>
<accession>A0ABX2AZR6</accession>
<proteinExistence type="predicted"/>
<dbReference type="Proteomes" id="UP000820977">
    <property type="component" value="Unassembled WGS sequence"/>
</dbReference>